<dbReference type="PANTHER" id="PTHR30469:SF15">
    <property type="entry name" value="HLYD FAMILY OF SECRETION PROTEINS"/>
    <property type="match status" value="1"/>
</dbReference>
<evidence type="ECO:0000313" key="6">
    <source>
        <dbReference type="Proteomes" id="UP000014174"/>
    </source>
</evidence>
<dbReference type="InterPro" id="IPR058637">
    <property type="entry name" value="YknX-like_C"/>
</dbReference>
<dbReference type="eggNOG" id="COG0845">
    <property type="taxonomic scope" value="Bacteria"/>
</dbReference>
<dbReference type="InterPro" id="IPR058647">
    <property type="entry name" value="BSH_CzcB-like"/>
</dbReference>
<evidence type="ECO:0000259" key="3">
    <source>
        <dbReference type="Pfam" id="PF25973"/>
    </source>
</evidence>
<dbReference type="Gene3D" id="1.10.287.470">
    <property type="entry name" value="Helix hairpin bin"/>
    <property type="match status" value="1"/>
</dbReference>
<reference evidence="5 6" key="1">
    <citation type="journal article" date="2013" name="Genome Announc.">
        <title>Draft Genome Sequence of Arcticibacter svalbardensis Strain MN12-7T, a Member of the Family Sphingobacteriaceae Isolated from an Arctic Soil Sample.</title>
        <authorList>
            <person name="Shivaji S."/>
            <person name="Ara S."/>
            <person name="Prasad S."/>
            <person name="Manasa B.P."/>
            <person name="Begum Z."/>
            <person name="Singh A."/>
            <person name="Kumar Pinnaka A."/>
        </authorList>
    </citation>
    <scope>NUCLEOTIDE SEQUENCE [LARGE SCALE GENOMIC DNA]</scope>
    <source>
        <strain evidence="5 6">MN12-7</strain>
    </source>
</reference>
<comment type="similarity">
    <text evidence="1">Belongs to the membrane fusion protein (MFP) (TC 8.A.1) family.</text>
</comment>
<dbReference type="Pfam" id="PF25973">
    <property type="entry name" value="BSH_CzcB"/>
    <property type="match status" value="1"/>
</dbReference>
<dbReference type="Pfam" id="PF25989">
    <property type="entry name" value="YknX_C"/>
    <property type="match status" value="1"/>
</dbReference>
<keyword evidence="6" id="KW-1185">Reference proteome</keyword>
<evidence type="ECO:0000259" key="4">
    <source>
        <dbReference type="Pfam" id="PF25989"/>
    </source>
</evidence>
<feature type="domain" description="YknX-like C-terminal permuted SH3-like" evidence="4">
    <location>
        <begin position="306"/>
        <end position="372"/>
    </location>
</feature>
<organism evidence="5 6">
    <name type="scientific">Arcticibacter svalbardensis MN12-7</name>
    <dbReference type="NCBI Taxonomy" id="1150600"/>
    <lineage>
        <taxon>Bacteria</taxon>
        <taxon>Pseudomonadati</taxon>
        <taxon>Bacteroidota</taxon>
        <taxon>Sphingobacteriia</taxon>
        <taxon>Sphingobacteriales</taxon>
        <taxon>Sphingobacteriaceae</taxon>
        <taxon>Arcticibacter</taxon>
    </lineage>
</organism>
<sequence length="373" mass="40758">MGGSIKRANRKIMKNLIYLAVLVFIVACGKPKDKKAELEKLKKERTSLDGKIADLEKEVGTKPQQQTVDVAVTEVKPVTFNSYVEVQGKVDAQENVQVSAESPGVITAIYVKAGQNVSKGQVLAQLDNKVLLQNVAQVQTQLDLAKNIFQRQKNLWDQKIGTEVQYLNAKAQKDGLEKQMAVLRSQLSTFRLKSPITGTVDRMDLKLGQSVSPGMPGITVVNASNLRVKAELAESYGSMVHSGDDVKVVFPDIPDSLNTQVTFASKVIDPSSRSFMVEVKLPPKRSYRPNMLAILKIVDFESKNTLTVPINSIQRSESGEYVFIAEKGKAKRTTIKSGKISAGQAQVLSGLKAGDKVITAGFQDLNDGDLIKI</sequence>
<dbReference type="InterPro" id="IPR058648">
    <property type="entry name" value="HH_CzcB-like"/>
</dbReference>
<dbReference type="Proteomes" id="UP000014174">
    <property type="component" value="Unassembled WGS sequence"/>
</dbReference>
<name>R9H120_9SPHI</name>
<dbReference type="Pfam" id="PF25893">
    <property type="entry name" value="HH_CzcB"/>
    <property type="match status" value="1"/>
</dbReference>
<dbReference type="SUPFAM" id="SSF111369">
    <property type="entry name" value="HlyD-like secretion proteins"/>
    <property type="match status" value="1"/>
</dbReference>
<dbReference type="Gene3D" id="2.40.420.20">
    <property type="match status" value="1"/>
</dbReference>
<dbReference type="NCBIfam" id="TIGR01730">
    <property type="entry name" value="RND_mfp"/>
    <property type="match status" value="1"/>
</dbReference>
<dbReference type="AlphaFoldDB" id="R9H120"/>
<proteinExistence type="inferred from homology"/>
<dbReference type="EMBL" id="AQPN01000071">
    <property type="protein sequence ID" value="EOR94934.1"/>
    <property type="molecule type" value="Genomic_DNA"/>
</dbReference>
<dbReference type="PANTHER" id="PTHR30469">
    <property type="entry name" value="MULTIDRUG RESISTANCE PROTEIN MDTA"/>
    <property type="match status" value="1"/>
</dbReference>
<dbReference type="GO" id="GO:1990281">
    <property type="term" value="C:efflux pump complex"/>
    <property type="evidence" value="ECO:0007669"/>
    <property type="project" value="TreeGrafter"/>
</dbReference>
<accession>R9H120</accession>
<dbReference type="Gene3D" id="2.40.50.100">
    <property type="match status" value="1"/>
</dbReference>
<dbReference type="Gene3D" id="2.40.30.170">
    <property type="match status" value="1"/>
</dbReference>
<dbReference type="STRING" id="1150600.ADIARSV_1895"/>
<dbReference type="GO" id="GO:0015562">
    <property type="term" value="F:efflux transmembrane transporter activity"/>
    <property type="evidence" value="ECO:0007669"/>
    <property type="project" value="TreeGrafter"/>
</dbReference>
<evidence type="ECO:0000259" key="2">
    <source>
        <dbReference type="Pfam" id="PF25893"/>
    </source>
</evidence>
<protein>
    <submittedName>
        <fullName evidence="5">Putative Co/Zn/Cd efflux system membrane fusion protein</fullName>
    </submittedName>
</protein>
<feature type="domain" description="CzcB-like alpha-helical hairpin" evidence="2">
    <location>
        <begin position="136"/>
        <end position="188"/>
    </location>
</feature>
<gene>
    <name evidence="5" type="ORF">ADIARSV_1895</name>
</gene>
<dbReference type="InterPro" id="IPR006143">
    <property type="entry name" value="RND_pump_MFP"/>
</dbReference>
<feature type="domain" description="CzcB-like barrel-sandwich hybrid" evidence="3">
    <location>
        <begin position="96"/>
        <end position="213"/>
    </location>
</feature>
<evidence type="ECO:0000256" key="1">
    <source>
        <dbReference type="ARBA" id="ARBA00009477"/>
    </source>
</evidence>
<dbReference type="PROSITE" id="PS51257">
    <property type="entry name" value="PROKAR_LIPOPROTEIN"/>
    <property type="match status" value="1"/>
</dbReference>
<dbReference type="PATRIC" id="fig|1150600.3.peg.1868"/>
<evidence type="ECO:0000313" key="5">
    <source>
        <dbReference type="EMBL" id="EOR94934.1"/>
    </source>
</evidence>
<comment type="caution">
    <text evidence="5">The sequence shown here is derived from an EMBL/GenBank/DDBJ whole genome shotgun (WGS) entry which is preliminary data.</text>
</comment>